<dbReference type="Proteomes" id="UP000294847">
    <property type="component" value="Chromosome 2"/>
</dbReference>
<feature type="region of interest" description="Disordered" evidence="1">
    <location>
        <begin position="42"/>
        <end position="93"/>
    </location>
</feature>
<gene>
    <name evidence="2" type="ORF">PoMZ_01953</name>
</gene>
<evidence type="ECO:0000256" key="1">
    <source>
        <dbReference type="SAM" id="MobiDB-lite"/>
    </source>
</evidence>
<reference evidence="2 3" key="1">
    <citation type="journal article" date="2019" name="Mol. Biol. Evol.">
        <title>Blast fungal genomes show frequent chromosomal changes, gene gains and losses, and effector gene turnover.</title>
        <authorList>
            <person name="Gomez Luciano L.B."/>
            <person name="Jason Tsai I."/>
            <person name="Chuma I."/>
            <person name="Tosa Y."/>
            <person name="Chen Y.H."/>
            <person name="Li J.Y."/>
            <person name="Li M.Y."/>
            <person name="Jade Lu M.Y."/>
            <person name="Nakayashiki H."/>
            <person name="Li W.H."/>
        </authorList>
    </citation>
    <scope>NUCLEOTIDE SEQUENCE [LARGE SCALE GENOMIC DNA]</scope>
    <source>
        <strain evidence="2">MZ5-1-6</strain>
    </source>
</reference>
<feature type="compositionally biased region" description="Basic residues" evidence="1">
    <location>
        <begin position="56"/>
        <end position="66"/>
    </location>
</feature>
<protein>
    <submittedName>
        <fullName evidence="2">Uncharacterized protein</fullName>
    </submittedName>
</protein>
<accession>A0A4P7NA53</accession>
<sequence>MFVGAGKLAGKYAVITTSLDASSIAVISTGGARLSISCRHFSHSLSADGPTPSHGQARKPRGRVAPHNHGQDTLGDGRGPRVGVPVAQAQEQD</sequence>
<dbReference type="AlphaFoldDB" id="A0A4P7NA53"/>
<evidence type="ECO:0000313" key="2">
    <source>
        <dbReference type="EMBL" id="QBZ57034.1"/>
    </source>
</evidence>
<name>A0A4P7NA53_PYROR</name>
<dbReference type="EMBL" id="CP034205">
    <property type="protein sequence ID" value="QBZ57034.1"/>
    <property type="molecule type" value="Genomic_DNA"/>
</dbReference>
<proteinExistence type="predicted"/>
<organism evidence="2 3">
    <name type="scientific">Pyricularia oryzae</name>
    <name type="common">Rice blast fungus</name>
    <name type="synonym">Magnaporthe oryzae</name>
    <dbReference type="NCBI Taxonomy" id="318829"/>
    <lineage>
        <taxon>Eukaryota</taxon>
        <taxon>Fungi</taxon>
        <taxon>Dikarya</taxon>
        <taxon>Ascomycota</taxon>
        <taxon>Pezizomycotina</taxon>
        <taxon>Sordariomycetes</taxon>
        <taxon>Sordariomycetidae</taxon>
        <taxon>Magnaporthales</taxon>
        <taxon>Pyriculariaceae</taxon>
        <taxon>Pyricularia</taxon>
    </lineage>
</organism>
<evidence type="ECO:0000313" key="3">
    <source>
        <dbReference type="Proteomes" id="UP000294847"/>
    </source>
</evidence>